<reference evidence="1" key="2">
    <citation type="submission" date="2020-11" db="EMBL/GenBank/DDBJ databases">
        <authorList>
            <person name="McCartney M.A."/>
            <person name="Auch B."/>
            <person name="Kono T."/>
            <person name="Mallez S."/>
            <person name="Becker A."/>
            <person name="Gohl D.M."/>
            <person name="Silverstein K.A.T."/>
            <person name="Koren S."/>
            <person name="Bechman K.B."/>
            <person name="Herman A."/>
            <person name="Abrahante J.E."/>
            <person name="Garbe J."/>
        </authorList>
    </citation>
    <scope>NUCLEOTIDE SEQUENCE</scope>
    <source>
        <strain evidence="1">Duluth1</strain>
        <tissue evidence="1">Whole animal</tissue>
    </source>
</reference>
<sequence length="62" mass="6673">MKRHTLSTSSSEDGTKVSYMFPLSESIVKVVEHTCHGTDTSCSCSSVSGGARCLRPDAFPTY</sequence>
<evidence type="ECO:0000313" key="1">
    <source>
        <dbReference type="EMBL" id="KAH3810639.1"/>
    </source>
</evidence>
<proteinExistence type="predicted"/>
<name>A0A9D4G4Y4_DREPO</name>
<accession>A0A9D4G4Y4</accession>
<gene>
    <name evidence="1" type="ORF">DPMN_139033</name>
</gene>
<keyword evidence="2" id="KW-1185">Reference proteome</keyword>
<organism evidence="1 2">
    <name type="scientific">Dreissena polymorpha</name>
    <name type="common">Zebra mussel</name>
    <name type="synonym">Mytilus polymorpha</name>
    <dbReference type="NCBI Taxonomy" id="45954"/>
    <lineage>
        <taxon>Eukaryota</taxon>
        <taxon>Metazoa</taxon>
        <taxon>Spiralia</taxon>
        <taxon>Lophotrochozoa</taxon>
        <taxon>Mollusca</taxon>
        <taxon>Bivalvia</taxon>
        <taxon>Autobranchia</taxon>
        <taxon>Heteroconchia</taxon>
        <taxon>Euheterodonta</taxon>
        <taxon>Imparidentia</taxon>
        <taxon>Neoheterodontei</taxon>
        <taxon>Myida</taxon>
        <taxon>Dreissenoidea</taxon>
        <taxon>Dreissenidae</taxon>
        <taxon>Dreissena</taxon>
    </lineage>
</organism>
<reference evidence="1" key="1">
    <citation type="journal article" date="2019" name="bioRxiv">
        <title>The Genome of the Zebra Mussel, Dreissena polymorpha: A Resource for Invasive Species Research.</title>
        <authorList>
            <person name="McCartney M.A."/>
            <person name="Auch B."/>
            <person name="Kono T."/>
            <person name="Mallez S."/>
            <person name="Zhang Y."/>
            <person name="Obille A."/>
            <person name="Becker A."/>
            <person name="Abrahante J.E."/>
            <person name="Garbe J."/>
            <person name="Badalamenti J.P."/>
            <person name="Herman A."/>
            <person name="Mangelson H."/>
            <person name="Liachko I."/>
            <person name="Sullivan S."/>
            <person name="Sone E.D."/>
            <person name="Koren S."/>
            <person name="Silverstein K.A.T."/>
            <person name="Beckman K.B."/>
            <person name="Gohl D.M."/>
        </authorList>
    </citation>
    <scope>NUCLEOTIDE SEQUENCE</scope>
    <source>
        <strain evidence="1">Duluth1</strain>
        <tissue evidence="1">Whole animal</tissue>
    </source>
</reference>
<dbReference type="Proteomes" id="UP000828390">
    <property type="component" value="Unassembled WGS sequence"/>
</dbReference>
<dbReference type="AlphaFoldDB" id="A0A9D4G4Y4"/>
<evidence type="ECO:0000313" key="2">
    <source>
        <dbReference type="Proteomes" id="UP000828390"/>
    </source>
</evidence>
<comment type="caution">
    <text evidence="1">The sequence shown here is derived from an EMBL/GenBank/DDBJ whole genome shotgun (WGS) entry which is preliminary data.</text>
</comment>
<dbReference type="EMBL" id="JAIWYP010000006">
    <property type="protein sequence ID" value="KAH3810639.1"/>
    <property type="molecule type" value="Genomic_DNA"/>
</dbReference>
<protein>
    <submittedName>
        <fullName evidence="1">Uncharacterized protein</fullName>
    </submittedName>
</protein>